<dbReference type="AlphaFoldDB" id="A0A0G3WI19"/>
<dbReference type="Pfam" id="PF22698">
    <property type="entry name" value="Semialdhyde_dhC_1"/>
    <property type="match status" value="1"/>
</dbReference>
<keyword evidence="3 7" id="KW-0028">Amino-acid biosynthesis</keyword>
<dbReference type="SUPFAM" id="SSF51735">
    <property type="entry name" value="NAD(P)-binding Rossmann-fold domains"/>
    <property type="match status" value="1"/>
</dbReference>
<dbReference type="PANTHER" id="PTHR32338">
    <property type="entry name" value="N-ACETYL-GAMMA-GLUTAMYL-PHOSPHATE REDUCTASE, CHLOROPLASTIC-RELATED-RELATED"/>
    <property type="match status" value="1"/>
</dbReference>
<dbReference type="Pfam" id="PF01118">
    <property type="entry name" value="Semialdhyde_dh"/>
    <property type="match status" value="1"/>
</dbReference>
<comment type="function">
    <text evidence="7">Catalyzes the NADPH-dependent reduction of N-acetyl-5-glutamyl phosphate to yield N-acetyl-L-glutamate 5-semialdehyde.</text>
</comment>
<dbReference type="GO" id="GO:0003942">
    <property type="term" value="F:N-acetyl-gamma-glutamyl-phosphate reductase activity"/>
    <property type="evidence" value="ECO:0007669"/>
    <property type="project" value="UniProtKB-UniRule"/>
</dbReference>
<dbReference type="KEGG" id="epo:Epro_0957"/>
<dbReference type="RefSeq" id="WP_052570887.1">
    <property type="nucleotide sequence ID" value="NZ_CP009498.1"/>
</dbReference>
<keyword evidence="5 7" id="KW-0560">Oxidoreductase</keyword>
<dbReference type="Proteomes" id="UP000035337">
    <property type="component" value="Chromosome"/>
</dbReference>
<dbReference type="Gene3D" id="3.30.360.10">
    <property type="entry name" value="Dihydrodipicolinate Reductase, domain 2"/>
    <property type="match status" value="1"/>
</dbReference>
<dbReference type="PROSITE" id="PS01224">
    <property type="entry name" value="ARGC"/>
    <property type="match status" value="1"/>
</dbReference>
<keyword evidence="2 7" id="KW-0055">Arginine biosynthesis</keyword>
<comment type="catalytic activity">
    <reaction evidence="6 7">
        <text>N-acetyl-L-glutamate 5-semialdehyde + phosphate + NADP(+) = N-acetyl-L-glutamyl 5-phosphate + NADPH + H(+)</text>
        <dbReference type="Rhea" id="RHEA:21588"/>
        <dbReference type="ChEBI" id="CHEBI:15378"/>
        <dbReference type="ChEBI" id="CHEBI:29123"/>
        <dbReference type="ChEBI" id="CHEBI:43474"/>
        <dbReference type="ChEBI" id="CHEBI:57783"/>
        <dbReference type="ChEBI" id="CHEBI:57936"/>
        <dbReference type="ChEBI" id="CHEBI:58349"/>
        <dbReference type="EC" id="1.2.1.38"/>
    </reaction>
</comment>
<dbReference type="NCBIfam" id="TIGR01850">
    <property type="entry name" value="argC"/>
    <property type="match status" value="1"/>
</dbReference>
<keyword evidence="11" id="KW-1185">Reference proteome</keyword>
<keyword evidence="7" id="KW-0963">Cytoplasm</keyword>
<evidence type="ECO:0000256" key="2">
    <source>
        <dbReference type="ARBA" id="ARBA00022571"/>
    </source>
</evidence>
<evidence type="ECO:0000256" key="8">
    <source>
        <dbReference type="PROSITE-ProRule" id="PRU10010"/>
    </source>
</evidence>
<name>A0A0G3WI19_9BACT</name>
<evidence type="ECO:0000313" key="10">
    <source>
        <dbReference type="EMBL" id="AKL98336.1"/>
    </source>
</evidence>
<dbReference type="GO" id="GO:0051287">
    <property type="term" value="F:NAD binding"/>
    <property type="evidence" value="ECO:0007669"/>
    <property type="project" value="InterPro"/>
</dbReference>
<dbReference type="Gene3D" id="3.40.50.720">
    <property type="entry name" value="NAD(P)-binding Rossmann-like Domain"/>
    <property type="match status" value="1"/>
</dbReference>
<accession>A0A0G3WI19</accession>
<keyword evidence="4 7" id="KW-0521">NADP</keyword>
<dbReference type="CDD" id="cd17895">
    <property type="entry name" value="AGPR_1_N"/>
    <property type="match status" value="1"/>
</dbReference>
<dbReference type="EC" id="1.2.1.38" evidence="7"/>
<evidence type="ECO:0000256" key="6">
    <source>
        <dbReference type="ARBA" id="ARBA00050557"/>
    </source>
</evidence>
<dbReference type="GO" id="GO:0006526">
    <property type="term" value="P:L-arginine biosynthetic process"/>
    <property type="evidence" value="ECO:0007669"/>
    <property type="project" value="UniProtKB-UniRule"/>
</dbReference>
<reference evidence="10 11" key="1">
    <citation type="submission" date="2014-09" db="EMBL/GenBank/DDBJ databases">
        <title>Complete genome sequence of Endomicrobium proavitum.</title>
        <authorList>
            <person name="Zheng H."/>
        </authorList>
    </citation>
    <scope>NUCLEOTIDE SEQUENCE [LARGE SCALE GENOMIC DNA]</scope>
    <source>
        <strain evidence="10 11">Rsa215</strain>
    </source>
</reference>
<dbReference type="SMART" id="SM00859">
    <property type="entry name" value="Semialdhyde_dh"/>
    <property type="match status" value="1"/>
</dbReference>
<sequence>MIRVAIVGITGYTGEELLKILSKHPDVKITGLYGRAASETRDLKNIYPQFEKLNLKIEPLDANKIKENCDAVFLALPHAVAFEIVPQLVNAGVKVIDLSADFRLTNPEVYEKWYKVNHTAKEYIEKSVYGLSELNEESVKQAALLANPGCYPTTIALGLAPAIKNNIVDLKGVIIDAKSGISGAGRKSTQEYFQNEHPNFRAYKIAGTHRHIPEIEQELTVLSGSDVTVTFTPQIMPVERGMLSAIYVNLKKDLSSAQIIELYKEFYKGKPFVNVLDDGLLPAIKDAVNTNMCLIGLKVDKRTGKLIIISVIDNLVKGASGQAVQNMNIMFGLNQTAGLK</sequence>
<dbReference type="SUPFAM" id="SSF55347">
    <property type="entry name" value="Glyceraldehyde-3-phosphate dehydrogenase-like, C-terminal domain"/>
    <property type="match status" value="1"/>
</dbReference>
<comment type="similarity">
    <text evidence="7">Belongs to the NAGSA dehydrogenase family. Type 1 subfamily.</text>
</comment>
<evidence type="ECO:0000313" key="11">
    <source>
        <dbReference type="Proteomes" id="UP000035337"/>
    </source>
</evidence>
<dbReference type="STRING" id="1408281.Epro_0957"/>
<feature type="domain" description="Semialdehyde dehydrogenase NAD-binding" evidence="9">
    <location>
        <begin position="3"/>
        <end position="142"/>
    </location>
</feature>
<dbReference type="CDD" id="cd23934">
    <property type="entry name" value="AGPR_1_C"/>
    <property type="match status" value="1"/>
</dbReference>
<dbReference type="UniPathway" id="UPA00068">
    <property type="reaction ID" value="UER00108"/>
</dbReference>
<comment type="pathway">
    <text evidence="1 7">Amino-acid biosynthesis; L-arginine biosynthesis; N(2)-acetyl-L-ornithine from L-glutamate: step 3/4.</text>
</comment>
<protein>
    <recommendedName>
        <fullName evidence="7">N-acetyl-gamma-glutamyl-phosphate reductase</fullName>
        <shortName evidence="7">AGPR</shortName>
        <ecNumber evidence="7">1.2.1.38</ecNumber>
    </recommendedName>
    <alternativeName>
        <fullName evidence="7">N-acetyl-glutamate semialdehyde dehydrogenase</fullName>
        <shortName evidence="7">NAGSA dehydrogenase</shortName>
    </alternativeName>
</protein>
<evidence type="ECO:0000256" key="1">
    <source>
        <dbReference type="ARBA" id="ARBA00004862"/>
    </source>
</evidence>
<dbReference type="InterPro" id="IPR050085">
    <property type="entry name" value="AGPR"/>
</dbReference>
<dbReference type="InterPro" id="IPR000534">
    <property type="entry name" value="Semialdehyde_DH_NAD-bd"/>
</dbReference>
<dbReference type="GO" id="GO:0005737">
    <property type="term" value="C:cytoplasm"/>
    <property type="evidence" value="ECO:0007669"/>
    <property type="project" value="UniProtKB-SubCell"/>
</dbReference>
<dbReference type="InterPro" id="IPR058924">
    <property type="entry name" value="AGPR_dimerisation_dom"/>
</dbReference>
<feature type="active site" evidence="7 8">
    <location>
        <position position="150"/>
    </location>
</feature>
<dbReference type="FunFam" id="3.30.360.10:FF:000014">
    <property type="entry name" value="N-acetyl-gamma-glutamyl-phosphate reductase"/>
    <property type="match status" value="1"/>
</dbReference>
<dbReference type="InterPro" id="IPR000706">
    <property type="entry name" value="AGPR_type-1"/>
</dbReference>
<dbReference type="HAMAP" id="MF_00150">
    <property type="entry name" value="ArgC_type1"/>
    <property type="match status" value="1"/>
</dbReference>
<dbReference type="InterPro" id="IPR036291">
    <property type="entry name" value="NAD(P)-bd_dom_sf"/>
</dbReference>
<dbReference type="PATRIC" id="fig|1408281.3.peg.982"/>
<evidence type="ECO:0000256" key="5">
    <source>
        <dbReference type="ARBA" id="ARBA00023002"/>
    </source>
</evidence>
<dbReference type="GO" id="GO:0070401">
    <property type="term" value="F:NADP+ binding"/>
    <property type="evidence" value="ECO:0007669"/>
    <property type="project" value="InterPro"/>
</dbReference>
<dbReference type="InterPro" id="IPR023013">
    <property type="entry name" value="AGPR_AS"/>
</dbReference>
<evidence type="ECO:0000259" key="9">
    <source>
        <dbReference type="SMART" id="SM00859"/>
    </source>
</evidence>
<evidence type="ECO:0000256" key="4">
    <source>
        <dbReference type="ARBA" id="ARBA00022857"/>
    </source>
</evidence>
<dbReference type="OrthoDB" id="9801289at2"/>
<evidence type="ECO:0000256" key="7">
    <source>
        <dbReference type="HAMAP-Rule" id="MF_00150"/>
    </source>
</evidence>
<dbReference type="EMBL" id="CP009498">
    <property type="protein sequence ID" value="AKL98336.1"/>
    <property type="molecule type" value="Genomic_DNA"/>
</dbReference>
<proteinExistence type="inferred from homology"/>
<evidence type="ECO:0000256" key="3">
    <source>
        <dbReference type="ARBA" id="ARBA00022605"/>
    </source>
</evidence>
<comment type="subcellular location">
    <subcellularLocation>
        <location evidence="7">Cytoplasm</location>
    </subcellularLocation>
</comment>
<organism evidence="10 11">
    <name type="scientific">Endomicrobium proavitum</name>
    <dbReference type="NCBI Taxonomy" id="1408281"/>
    <lineage>
        <taxon>Bacteria</taxon>
        <taxon>Pseudomonadati</taxon>
        <taxon>Elusimicrobiota</taxon>
        <taxon>Endomicrobiia</taxon>
        <taxon>Endomicrobiales</taxon>
        <taxon>Endomicrobiaceae</taxon>
        <taxon>Endomicrobium</taxon>
    </lineage>
</organism>
<dbReference type="PANTHER" id="PTHR32338:SF10">
    <property type="entry name" value="N-ACETYL-GAMMA-GLUTAMYL-PHOSPHATE REDUCTASE, CHLOROPLASTIC-RELATED"/>
    <property type="match status" value="1"/>
</dbReference>
<gene>
    <name evidence="7 10" type="primary">argC</name>
    <name evidence="10" type="ORF">Epro_0957</name>
</gene>